<gene>
    <name evidence="3" type="ORF">O4H32_10270</name>
</gene>
<dbReference type="CDD" id="cd07813">
    <property type="entry name" value="COQ10p_like"/>
    <property type="match status" value="1"/>
</dbReference>
<dbReference type="EMBL" id="JAPWHE010000006">
    <property type="protein sequence ID" value="MCZ4330335.1"/>
    <property type="molecule type" value="Genomic_DNA"/>
</dbReference>
<dbReference type="InterPro" id="IPR005031">
    <property type="entry name" value="COQ10_START"/>
</dbReference>
<comment type="caution">
    <text evidence="3">The sequence shown here is derived from an EMBL/GenBank/DDBJ whole genome shotgun (WGS) entry which is preliminary data.</text>
</comment>
<proteinExistence type="inferred from homology"/>
<evidence type="ECO:0000313" key="3">
    <source>
        <dbReference type="EMBL" id="MCZ4330335.1"/>
    </source>
</evidence>
<dbReference type="InterPro" id="IPR044996">
    <property type="entry name" value="COQ10-like"/>
</dbReference>
<name>A0ABT4M5Q1_9BURK</name>
<dbReference type="RefSeq" id="WP_269358850.1">
    <property type="nucleotide sequence ID" value="NZ_JAPWHE010000006.1"/>
</dbReference>
<dbReference type="Gene3D" id="3.30.530.20">
    <property type="match status" value="1"/>
</dbReference>
<organism evidence="3 4">
    <name type="scientific">Castellaniella denitrificans</name>
    <dbReference type="NCBI Taxonomy" id="56119"/>
    <lineage>
        <taxon>Bacteria</taxon>
        <taxon>Pseudomonadati</taxon>
        <taxon>Pseudomonadota</taxon>
        <taxon>Betaproteobacteria</taxon>
        <taxon>Burkholderiales</taxon>
        <taxon>Alcaligenaceae</taxon>
        <taxon>Castellaniella</taxon>
    </lineage>
</organism>
<protein>
    <submittedName>
        <fullName evidence="3">Type II toxin-antitoxin system RatA family toxin</fullName>
    </submittedName>
</protein>
<dbReference type="InterPro" id="IPR023393">
    <property type="entry name" value="START-like_dom_sf"/>
</dbReference>
<dbReference type="Proteomes" id="UP001068379">
    <property type="component" value="Unassembled WGS sequence"/>
</dbReference>
<feature type="domain" description="Coenzyme Q-binding protein COQ10 START" evidence="2">
    <location>
        <begin position="10"/>
        <end position="135"/>
    </location>
</feature>
<dbReference type="SUPFAM" id="SSF55961">
    <property type="entry name" value="Bet v1-like"/>
    <property type="match status" value="1"/>
</dbReference>
<dbReference type="Pfam" id="PF03364">
    <property type="entry name" value="Polyketide_cyc"/>
    <property type="match status" value="1"/>
</dbReference>
<accession>A0ABT4M5Q1</accession>
<dbReference type="PANTHER" id="PTHR12901">
    <property type="entry name" value="SPERM PROTEIN HOMOLOG"/>
    <property type="match status" value="1"/>
</dbReference>
<keyword evidence="4" id="KW-1185">Reference proteome</keyword>
<comment type="similarity">
    <text evidence="1">Belongs to the ribosome association toxin RatA family.</text>
</comment>
<evidence type="ECO:0000256" key="1">
    <source>
        <dbReference type="ARBA" id="ARBA00008918"/>
    </source>
</evidence>
<sequence length="146" mass="16569">MPSIQRSVLVPFSCEQMFDLVADVGRYPEFMPWCGGAQVQWRNEQGMQATVQIHFAGIRQSFTTRNDHEYPHRIVFHLVDGPFSSLTGHWAFQPLGEDGCKVLYTMEYTFSSRTLSAVVGPVFNRIATSFIDSFTQRAHAVYGRGN</sequence>
<reference evidence="3" key="1">
    <citation type="submission" date="2022-12" db="EMBL/GenBank/DDBJ databases">
        <title>Bacterial isolates from different developmental stages of Nematostella vectensis.</title>
        <authorList>
            <person name="Fraune S."/>
        </authorList>
    </citation>
    <scope>NUCLEOTIDE SEQUENCE</scope>
    <source>
        <strain evidence="3">G21619-S1</strain>
    </source>
</reference>
<evidence type="ECO:0000313" key="4">
    <source>
        <dbReference type="Proteomes" id="UP001068379"/>
    </source>
</evidence>
<evidence type="ECO:0000259" key="2">
    <source>
        <dbReference type="Pfam" id="PF03364"/>
    </source>
</evidence>
<dbReference type="PANTHER" id="PTHR12901:SF10">
    <property type="entry name" value="COENZYME Q-BINDING PROTEIN COQ10, MITOCHONDRIAL"/>
    <property type="match status" value="1"/>
</dbReference>